<dbReference type="InterPro" id="IPR005467">
    <property type="entry name" value="His_kinase_dom"/>
</dbReference>
<dbReference type="EC" id="2.7.13.3" evidence="2"/>
<dbReference type="FunFam" id="3.30.565.10:FF:000049">
    <property type="entry name" value="Two-component sensor histidine kinase"/>
    <property type="match status" value="1"/>
</dbReference>
<evidence type="ECO:0000259" key="8">
    <source>
        <dbReference type="PROSITE" id="PS50109"/>
    </source>
</evidence>
<evidence type="ECO:0000259" key="9">
    <source>
        <dbReference type="PROSITE" id="PS50110"/>
    </source>
</evidence>
<dbReference type="InterPro" id="IPR004358">
    <property type="entry name" value="Sig_transdc_His_kin-like_C"/>
</dbReference>
<dbReference type="SUPFAM" id="SSF55874">
    <property type="entry name" value="ATPase domain of HSP90 chaperone/DNA topoisomerase II/histidine kinase"/>
    <property type="match status" value="1"/>
</dbReference>
<evidence type="ECO:0000256" key="5">
    <source>
        <dbReference type="ARBA" id="ARBA00022777"/>
    </source>
</evidence>
<reference evidence="10 11" key="1">
    <citation type="submission" date="2020-04" db="EMBL/GenBank/DDBJ databases">
        <title>Ramlibacter sp. G-1-2-2 isolated from soil.</title>
        <authorList>
            <person name="Dahal R.H."/>
        </authorList>
    </citation>
    <scope>NUCLEOTIDE SEQUENCE [LARGE SCALE GENOMIC DNA]</scope>
    <source>
        <strain evidence="10 11">G-1-2-2</strain>
    </source>
</reference>
<sequence length="572" mass="61596">MRLLLGNVKDAVWQTALLVAVLLWALLDDYNARPLAAWATAILGLELFSAWDARRALRRLDATTWQSQVRRQMALNLADGLLWASLTWITLDTAGLGGSVLVIAVMAGVAGSAMSSLAVVMPVFLCFLATLLLTIAAKLWLLKDPAYGALALTGILYCMTLVGHGRNLAQSARAAIDLRFENLELIARLLRESENAREAHRAADESNLAKSKFLAAASHDLRQPIHAQGLFLTVLERSALTPAQRGILQSVTSATRATAEMLNTLLDFSRIEAGVVQAEVRPLELQPLLNVIENELAPQADAKGIVYRSRETRAVVRSDSAILALILRNLVSNAIRYTERGGLLIGCRLRDGHALLEVWDTGIGIAPADRDAVFREFHQLGNPERDRRKGLGLGLAIAQQLARTLGHALTLDSEPGRGSVFRIELPLAPRGELPAARPRWTAVASIAGARVLVIDDDEAVREAMRQLLRDWGCECDAADGIADALELAARVLPDVVISDYRLRGTSTGADAIAALRAVHGPQLAALLVTGDTAPERLREAGASGMTLLHKPVHPRELQLALAGVLREGSAGG</sequence>
<dbReference type="AlphaFoldDB" id="A0A848H3F2"/>
<feature type="transmembrane region" description="Helical" evidence="7">
    <location>
        <begin position="117"/>
        <end position="140"/>
    </location>
</feature>
<dbReference type="Gene3D" id="3.30.565.10">
    <property type="entry name" value="Histidine kinase-like ATPase, C-terminal domain"/>
    <property type="match status" value="1"/>
</dbReference>
<evidence type="ECO:0000256" key="4">
    <source>
        <dbReference type="ARBA" id="ARBA00022679"/>
    </source>
</evidence>
<dbReference type="SMART" id="SM00387">
    <property type="entry name" value="HATPase_c"/>
    <property type="match status" value="1"/>
</dbReference>
<evidence type="ECO:0000313" key="11">
    <source>
        <dbReference type="Proteomes" id="UP000541185"/>
    </source>
</evidence>
<keyword evidence="4" id="KW-0808">Transferase</keyword>
<evidence type="ECO:0000256" key="6">
    <source>
        <dbReference type="PROSITE-ProRule" id="PRU00169"/>
    </source>
</evidence>
<keyword evidence="11" id="KW-1185">Reference proteome</keyword>
<dbReference type="InterPro" id="IPR001789">
    <property type="entry name" value="Sig_transdc_resp-reg_receiver"/>
</dbReference>
<feature type="domain" description="Response regulatory" evidence="9">
    <location>
        <begin position="450"/>
        <end position="565"/>
    </location>
</feature>
<keyword evidence="7" id="KW-1133">Transmembrane helix</keyword>
<comment type="catalytic activity">
    <reaction evidence="1">
        <text>ATP + protein L-histidine = ADP + protein N-phospho-L-histidine.</text>
        <dbReference type="EC" id="2.7.13.3"/>
    </reaction>
</comment>
<dbReference type="SMART" id="SM00388">
    <property type="entry name" value="HisKA"/>
    <property type="match status" value="1"/>
</dbReference>
<protein>
    <recommendedName>
        <fullName evidence="2">histidine kinase</fullName>
        <ecNumber evidence="2">2.7.13.3</ecNumber>
    </recommendedName>
</protein>
<feature type="transmembrane region" description="Helical" evidence="7">
    <location>
        <begin position="146"/>
        <end position="163"/>
    </location>
</feature>
<dbReference type="SUPFAM" id="SSF52172">
    <property type="entry name" value="CheY-like"/>
    <property type="match status" value="1"/>
</dbReference>
<proteinExistence type="predicted"/>
<feature type="transmembrane region" description="Helical" evidence="7">
    <location>
        <begin position="81"/>
        <end position="105"/>
    </location>
</feature>
<dbReference type="PANTHER" id="PTHR43047">
    <property type="entry name" value="TWO-COMPONENT HISTIDINE PROTEIN KINASE"/>
    <property type="match status" value="1"/>
</dbReference>
<evidence type="ECO:0000256" key="1">
    <source>
        <dbReference type="ARBA" id="ARBA00000085"/>
    </source>
</evidence>
<dbReference type="InterPro" id="IPR003661">
    <property type="entry name" value="HisK_dim/P_dom"/>
</dbReference>
<dbReference type="PRINTS" id="PR00344">
    <property type="entry name" value="BCTRLSENSOR"/>
</dbReference>
<dbReference type="SUPFAM" id="SSF47384">
    <property type="entry name" value="Homodimeric domain of signal transducing histidine kinase"/>
    <property type="match status" value="1"/>
</dbReference>
<accession>A0A848H3F2</accession>
<dbReference type="PROSITE" id="PS50109">
    <property type="entry name" value="HIS_KIN"/>
    <property type="match status" value="1"/>
</dbReference>
<dbReference type="PANTHER" id="PTHR43047:SF9">
    <property type="entry name" value="HISTIDINE KINASE"/>
    <property type="match status" value="1"/>
</dbReference>
<evidence type="ECO:0000256" key="3">
    <source>
        <dbReference type="ARBA" id="ARBA00022553"/>
    </source>
</evidence>
<keyword evidence="3 6" id="KW-0597">Phosphoprotein</keyword>
<keyword evidence="7" id="KW-0472">Membrane</keyword>
<evidence type="ECO:0000256" key="7">
    <source>
        <dbReference type="SAM" id="Phobius"/>
    </source>
</evidence>
<evidence type="ECO:0000313" key="10">
    <source>
        <dbReference type="EMBL" id="NML44242.1"/>
    </source>
</evidence>
<dbReference type="Pfam" id="PF00512">
    <property type="entry name" value="HisKA"/>
    <property type="match status" value="1"/>
</dbReference>
<dbReference type="PROSITE" id="PS50110">
    <property type="entry name" value="RESPONSE_REGULATORY"/>
    <property type="match status" value="1"/>
</dbReference>
<feature type="transmembrane region" description="Helical" evidence="7">
    <location>
        <begin position="12"/>
        <end position="28"/>
    </location>
</feature>
<dbReference type="Proteomes" id="UP000541185">
    <property type="component" value="Unassembled WGS sequence"/>
</dbReference>
<dbReference type="CDD" id="cd00156">
    <property type="entry name" value="REC"/>
    <property type="match status" value="1"/>
</dbReference>
<dbReference type="Pfam" id="PF02518">
    <property type="entry name" value="HATPase_c"/>
    <property type="match status" value="1"/>
</dbReference>
<dbReference type="SMART" id="SM00448">
    <property type="entry name" value="REC"/>
    <property type="match status" value="1"/>
</dbReference>
<comment type="caution">
    <text evidence="10">The sequence shown here is derived from an EMBL/GenBank/DDBJ whole genome shotgun (WGS) entry which is preliminary data.</text>
</comment>
<name>A0A848H3F2_9BURK</name>
<evidence type="ECO:0000256" key="2">
    <source>
        <dbReference type="ARBA" id="ARBA00012438"/>
    </source>
</evidence>
<dbReference type="GO" id="GO:0000155">
    <property type="term" value="F:phosphorelay sensor kinase activity"/>
    <property type="evidence" value="ECO:0007669"/>
    <property type="project" value="InterPro"/>
</dbReference>
<keyword evidence="7" id="KW-0812">Transmembrane</keyword>
<gene>
    <name evidence="10" type="ORF">HHL11_10810</name>
</gene>
<dbReference type="InterPro" id="IPR036890">
    <property type="entry name" value="HATPase_C_sf"/>
</dbReference>
<dbReference type="Gene3D" id="1.10.287.130">
    <property type="match status" value="1"/>
</dbReference>
<feature type="domain" description="Histidine kinase" evidence="8">
    <location>
        <begin position="216"/>
        <end position="429"/>
    </location>
</feature>
<dbReference type="GO" id="GO:0005886">
    <property type="term" value="C:plasma membrane"/>
    <property type="evidence" value="ECO:0007669"/>
    <property type="project" value="TreeGrafter"/>
</dbReference>
<keyword evidence="5" id="KW-0418">Kinase</keyword>
<dbReference type="InterPro" id="IPR003594">
    <property type="entry name" value="HATPase_dom"/>
</dbReference>
<dbReference type="Pfam" id="PF00072">
    <property type="entry name" value="Response_reg"/>
    <property type="match status" value="1"/>
</dbReference>
<dbReference type="EMBL" id="JABBFX010000001">
    <property type="protein sequence ID" value="NML44242.1"/>
    <property type="molecule type" value="Genomic_DNA"/>
</dbReference>
<dbReference type="InterPro" id="IPR036097">
    <property type="entry name" value="HisK_dim/P_sf"/>
</dbReference>
<dbReference type="Gene3D" id="3.40.50.2300">
    <property type="match status" value="1"/>
</dbReference>
<organism evidence="10 11">
    <name type="scientific">Ramlibacter agri</name>
    <dbReference type="NCBI Taxonomy" id="2728837"/>
    <lineage>
        <taxon>Bacteria</taxon>
        <taxon>Pseudomonadati</taxon>
        <taxon>Pseudomonadota</taxon>
        <taxon>Betaproteobacteria</taxon>
        <taxon>Burkholderiales</taxon>
        <taxon>Comamonadaceae</taxon>
        <taxon>Ramlibacter</taxon>
    </lineage>
</organism>
<dbReference type="CDD" id="cd00082">
    <property type="entry name" value="HisKA"/>
    <property type="match status" value="1"/>
</dbReference>
<dbReference type="GO" id="GO:0009927">
    <property type="term" value="F:histidine phosphotransfer kinase activity"/>
    <property type="evidence" value="ECO:0007669"/>
    <property type="project" value="TreeGrafter"/>
</dbReference>
<feature type="modified residue" description="4-aspartylphosphate" evidence="6">
    <location>
        <position position="499"/>
    </location>
</feature>
<dbReference type="InterPro" id="IPR011006">
    <property type="entry name" value="CheY-like_superfamily"/>
</dbReference>